<organism evidence="2 3">
    <name type="scientific">Dacryopinax primogenitus (strain DJM 731)</name>
    <name type="common">Brown rot fungus</name>
    <dbReference type="NCBI Taxonomy" id="1858805"/>
    <lineage>
        <taxon>Eukaryota</taxon>
        <taxon>Fungi</taxon>
        <taxon>Dikarya</taxon>
        <taxon>Basidiomycota</taxon>
        <taxon>Agaricomycotina</taxon>
        <taxon>Dacrymycetes</taxon>
        <taxon>Dacrymycetales</taxon>
        <taxon>Dacrymycetaceae</taxon>
        <taxon>Dacryopinax</taxon>
    </lineage>
</organism>
<feature type="region of interest" description="Disordered" evidence="1">
    <location>
        <begin position="30"/>
        <end position="63"/>
    </location>
</feature>
<dbReference type="Proteomes" id="UP000030653">
    <property type="component" value="Unassembled WGS sequence"/>
</dbReference>
<accession>M5G4A9</accession>
<evidence type="ECO:0000313" key="2">
    <source>
        <dbReference type="EMBL" id="EJU05096.1"/>
    </source>
</evidence>
<evidence type="ECO:0000313" key="3">
    <source>
        <dbReference type="Proteomes" id="UP000030653"/>
    </source>
</evidence>
<feature type="compositionally biased region" description="Basic and acidic residues" evidence="1">
    <location>
        <begin position="134"/>
        <end position="150"/>
    </location>
</feature>
<gene>
    <name evidence="2" type="ORF">DACRYDRAFT_14165</name>
</gene>
<sequence length="204" mass="22217">MEPISPMLTSMPGMYLGTSYVHVHSSEHINSGSVSSQDLPDGSSTAKTNDKVEPPSAKPKYTDREEISLTALLASAACTTSLYVPKPRMIQKKSLKERIPEDREIVEQMTEEASVTIIETDYDDESATMMGSENGRDGEGDKISHDEVVRPSKGTGIPGEMTKANVETRKKRGPSWAMILRKSISGRYACSSSGVNEAECDIAR</sequence>
<feature type="compositionally biased region" description="Polar residues" evidence="1">
    <location>
        <begin position="30"/>
        <end position="47"/>
    </location>
</feature>
<dbReference type="EMBL" id="JH795857">
    <property type="protein sequence ID" value="EJU05096.1"/>
    <property type="molecule type" value="Genomic_DNA"/>
</dbReference>
<name>M5G4A9_DACPD</name>
<dbReference type="RefSeq" id="XP_040631990.1">
    <property type="nucleotide sequence ID" value="XM_040771019.1"/>
</dbReference>
<dbReference type="HOGENOM" id="CLU_1343201_0_0_1"/>
<proteinExistence type="predicted"/>
<evidence type="ECO:0000256" key="1">
    <source>
        <dbReference type="SAM" id="MobiDB-lite"/>
    </source>
</evidence>
<dbReference type="AlphaFoldDB" id="M5G4A9"/>
<keyword evidence="3" id="KW-1185">Reference proteome</keyword>
<reference evidence="2 3" key="1">
    <citation type="journal article" date="2012" name="Science">
        <title>The Paleozoic origin of enzymatic lignin decomposition reconstructed from 31 fungal genomes.</title>
        <authorList>
            <person name="Floudas D."/>
            <person name="Binder M."/>
            <person name="Riley R."/>
            <person name="Barry K."/>
            <person name="Blanchette R.A."/>
            <person name="Henrissat B."/>
            <person name="Martinez A.T."/>
            <person name="Otillar R."/>
            <person name="Spatafora J.W."/>
            <person name="Yadav J.S."/>
            <person name="Aerts A."/>
            <person name="Benoit I."/>
            <person name="Boyd A."/>
            <person name="Carlson A."/>
            <person name="Copeland A."/>
            <person name="Coutinho P.M."/>
            <person name="de Vries R.P."/>
            <person name="Ferreira P."/>
            <person name="Findley K."/>
            <person name="Foster B."/>
            <person name="Gaskell J."/>
            <person name="Glotzer D."/>
            <person name="Gorecki P."/>
            <person name="Heitman J."/>
            <person name="Hesse C."/>
            <person name="Hori C."/>
            <person name="Igarashi K."/>
            <person name="Jurgens J.A."/>
            <person name="Kallen N."/>
            <person name="Kersten P."/>
            <person name="Kohler A."/>
            <person name="Kuees U."/>
            <person name="Kumar T.K.A."/>
            <person name="Kuo A."/>
            <person name="LaButti K."/>
            <person name="Larrondo L.F."/>
            <person name="Lindquist E."/>
            <person name="Ling A."/>
            <person name="Lombard V."/>
            <person name="Lucas S."/>
            <person name="Lundell T."/>
            <person name="Martin R."/>
            <person name="McLaughlin D.J."/>
            <person name="Morgenstern I."/>
            <person name="Morin E."/>
            <person name="Murat C."/>
            <person name="Nagy L.G."/>
            <person name="Nolan M."/>
            <person name="Ohm R.A."/>
            <person name="Patyshakuliyeva A."/>
            <person name="Rokas A."/>
            <person name="Ruiz-Duenas F.J."/>
            <person name="Sabat G."/>
            <person name="Salamov A."/>
            <person name="Samejima M."/>
            <person name="Schmutz J."/>
            <person name="Slot J.C."/>
            <person name="St John F."/>
            <person name="Stenlid J."/>
            <person name="Sun H."/>
            <person name="Sun S."/>
            <person name="Syed K."/>
            <person name="Tsang A."/>
            <person name="Wiebenga A."/>
            <person name="Young D."/>
            <person name="Pisabarro A."/>
            <person name="Eastwood D.C."/>
            <person name="Martin F."/>
            <person name="Cullen D."/>
            <person name="Grigoriev I.V."/>
            <person name="Hibbett D.S."/>
        </authorList>
    </citation>
    <scope>NUCLEOTIDE SEQUENCE [LARGE SCALE GENOMIC DNA]</scope>
    <source>
        <strain evidence="2 3">DJM-731 SS1</strain>
    </source>
</reference>
<dbReference type="GeneID" id="63686081"/>
<feature type="region of interest" description="Disordered" evidence="1">
    <location>
        <begin position="133"/>
        <end position="172"/>
    </location>
</feature>
<protein>
    <submittedName>
        <fullName evidence="2">Uncharacterized protein</fullName>
    </submittedName>
</protein>